<evidence type="ECO:0000313" key="7">
    <source>
        <dbReference type="EMBL" id="EAT11444.1"/>
    </source>
</evidence>
<protein>
    <submittedName>
        <fullName evidence="7">NADH dehydrogenase, FAD-containing subunit</fullName>
    </submittedName>
</protein>
<feature type="domain" description="FAD/NAD(P)-binding" evidence="6">
    <location>
        <begin position="19"/>
        <end position="352"/>
    </location>
</feature>
<sequence length="448" mass="49869">MHRGAVHSRTILLESIMNKIVIVGGGAGGLELATKLGDHFGKRNLAEIHLVDANNTHLWKPLLHEVATGSLDGGIDELSYRAQAHNHHFTFHIGRMNDLDRERNEIVLSSIHDEKHEEILPERRLSYDYLVLAVGSQTNDFGTPGAQAFCSFLDSREQADRFHKVLLNTYLKANNQAQKEDQYNLNIAIVGAGATGVELAAELHNTAAQLRAYGLDYLKKEQLNVSIIEAGERILPALPPRISAAAHRELNKLGVEVQTQTFIKEVTEEGYWTSEGKLIPAQLKVWAAGVKAPEWMENLGGLETTKTNQIKVKPSLQTTLDDRIFAIGDCSFMLQPDGTPVPPRAQAAHQQASHVYKNLLRLVESRELKDFVFKDKGSLVNLSRYSTVGSLMGNLSGGSMMIEGRLARIVYVSLYRLHQIALHGYFKTLLMSLSGRINKVIRPRLKLH</sequence>
<dbReference type="STRING" id="207949.RED65_04535"/>
<evidence type="ECO:0000256" key="3">
    <source>
        <dbReference type="ARBA" id="ARBA00022630"/>
    </source>
</evidence>
<evidence type="ECO:0000256" key="5">
    <source>
        <dbReference type="ARBA" id="ARBA00023002"/>
    </source>
</evidence>
<dbReference type="FunFam" id="3.50.50.100:FF:000001">
    <property type="entry name" value="NADH dehydrogenase"/>
    <property type="match status" value="1"/>
</dbReference>
<accession>Q1MZW3</accession>
<dbReference type="Pfam" id="PF07992">
    <property type="entry name" value="Pyr_redox_2"/>
    <property type="match status" value="1"/>
</dbReference>
<dbReference type="HOGENOM" id="CLU_021377_7_0_6"/>
<organism evidence="7 8">
    <name type="scientific">Bermanella marisrubri</name>
    <dbReference type="NCBI Taxonomy" id="207949"/>
    <lineage>
        <taxon>Bacteria</taxon>
        <taxon>Pseudomonadati</taxon>
        <taxon>Pseudomonadota</taxon>
        <taxon>Gammaproteobacteria</taxon>
        <taxon>Oceanospirillales</taxon>
        <taxon>Oceanospirillaceae</taxon>
        <taxon>Bermanella</taxon>
    </lineage>
</organism>
<dbReference type="PANTHER" id="PTHR42913:SF3">
    <property type="entry name" value="64 KDA MITOCHONDRIAL NADH DEHYDROGENASE (EUROFUNG)"/>
    <property type="match status" value="1"/>
</dbReference>
<dbReference type="AlphaFoldDB" id="Q1MZW3"/>
<dbReference type="GO" id="GO:0019646">
    <property type="term" value="P:aerobic electron transport chain"/>
    <property type="evidence" value="ECO:0007669"/>
    <property type="project" value="TreeGrafter"/>
</dbReference>
<name>Q1MZW3_9GAMM</name>
<evidence type="ECO:0000313" key="8">
    <source>
        <dbReference type="Proteomes" id="UP000004263"/>
    </source>
</evidence>
<evidence type="ECO:0000256" key="4">
    <source>
        <dbReference type="ARBA" id="ARBA00022827"/>
    </source>
</evidence>
<keyword evidence="5" id="KW-0560">Oxidoreductase</keyword>
<dbReference type="PRINTS" id="PR00368">
    <property type="entry name" value="FADPNR"/>
</dbReference>
<dbReference type="EMBL" id="AAQH01000017">
    <property type="protein sequence ID" value="EAT11444.1"/>
    <property type="molecule type" value="Genomic_DNA"/>
</dbReference>
<dbReference type="InterPro" id="IPR051169">
    <property type="entry name" value="NADH-Q_oxidoreductase"/>
</dbReference>
<keyword evidence="4" id="KW-0274">FAD</keyword>
<comment type="cofactor">
    <cofactor evidence="1">
        <name>FAD</name>
        <dbReference type="ChEBI" id="CHEBI:57692"/>
    </cofactor>
</comment>
<comment type="caution">
    <text evidence="7">The sequence shown here is derived from an EMBL/GenBank/DDBJ whole genome shotgun (WGS) entry which is preliminary data.</text>
</comment>
<dbReference type="SUPFAM" id="SSF51905">
    <property type="entry name" value="FAD/NAD(P)-binding domain"/>
    <property type="match status" value="1"/>
</dbReference>
<dbReference type="InterPro" id="IPR036188">
    <property type="entry name" value="FAD/NAD-bd_sf"/>
</dbReference>
<keyword evidence="8" id="KW-1185">Reference proteome</keyword>
<dbReference type="InterPro" id="IPR023753">
    <property type="entry name" value="FAD/NAD-binding_dom"/>
</dbReference>
<dbReference type="GO" id="GO:0003955">
    <property type="term" value="F:NAD(P)H dehydrogenase (quinone) activity"/>
    <property type="evidence" value="ECO:0007669"/>
    <property type="project" value="TreeGrafter"/>
</dbReference>
<dbReference type="Proteomes" id="UP000004263">
    <property type="component" value="Unassembled WGS sequence"/>
</dbReference>
<evidence type="ECO:0000256" key="2">
    <source>
        <dbReference type="ARBA" id="ARBA00005272"/>
    </source>
</evidence>
<dbReference type="PANTHER" id="PTHR42913">
    <property type="entry name" value="APOPTOSIS-INDUCING FACTOR 1"/>
    <property type="match status" value="1"/>
</dbReference>
<dbReference type="PRINTS" id="PR00411">
    <property type="entry name" value="PNDRDTASEI"/>
</dbReference>
<dbReference type="Gene3D" id="3.50.50.100">
    <property type="match status" value="1"/>
</dbReference>
<evidence type="ECO:0000256" key="1">
    <source>
        <dbReference type="ARBA" id="ARBA00001974"/>
    </source>
</evidence>
<reference evidence="7 8" key="1">
    <citation type="submission" date="2006-03" db="EMBL/GenBank/DDBJ databases">
        <authorList>
            <person name="Pinhassi J."/>
            <person name="Pedros-Alio C."/>
            <person name="Ferriera S."/>
            <person name="Johnson J."/>
            <person name="Kravitz S."/>
            <person name="Halpern A."/>
            <person name="Remington K."/>
            <person name="Beeson K."/>
            <person name="Tran B."/>
            <person name="Rogers Y.-H."/>
            <person name="Friedman R."/>
            <person name="Venter J.C."/>
        </authorList>
    </citation>
    <scope>NUCLEOTIDE SEQUENCE [LARGE SCALE GENOMIC DNA]</scope>
    <source>
        <strain evidence="7 8">RED65</strain>
    </source>
</reference>
<proteinExistence type="inferred from homology"/>
<evidence type="ECO:0000259" key="6">
    <source>
        <dbReference type="Pfam" id="PF07992"/>
    </source>
</evidence>
<keyword evidence="3" id="KW-0285">Flavoprotein</keyword>
<gene>
    <name evidence="7" type="ORF">RED65_04535</name>
</gene>
<comment type="similarity">
    <text evidence="2">Belongs to the NADH dehydrogenase family.</text>
</comment>